<evidence type="ECO:0000313" key="2">
    <source>
        <dbReference type="Proteomes" id="UP000009183"/>
    </source>
</evidence>
<dbReference type="AlphaFoldDB" id="F6HQC3"/>
<dbReference type="STRING" id="29760.F6HQC3"/>
<dbReference type="HOGENOM" id="CLU_3300419_0_0_1"/>
<sequence>MRESNHLRGRKGDPWEKRNCMRRKYFSRTEHNLRVMLEKI</sequence>
<dbReference type="InParanoid" id="F6HQC3"/>
<keyword evidence="2" id="KW-1185">Reference proteome</keyword>
<dbReference type="EMBL" id="FN596006">
    <property type="protein sequence ID" value="CCB56880.1"/>
    <property type="molecule type" value="Genomic_DNA"/>
</dbReference>
<dbReference type="Proteomes" id="UP000009183">
    <property type="component" value="Chromosome 3"/>
</dbReference>
<protein>
    <submittedName>
        <fullName evidence="1">Uncharacterized protein</fullName>
    </submittedName>
</protein>
<name>F6HQC3_VITVI</name>
<organism evidence="1 2">
    <name type="scientific">Vitis vinifera</name>
    <name type="common">Grape</name>
    <dbReference type="NCBI Taxonomy" id="29760"/>
    <lineage>
        <taxon>Eukaryota</taxon>
        <taxon>Viridiplantae</taxon>
        <taxon>Streptophyta</taxon>
        <taxon>Embryophyta</taxon>
        <taxon>Tracheophyta</taxon>
        <taxon>Spermatophyta</taxon>
        <taxon>Magnoliopsida</taxon>
        <taxon>eudicotyledons</taxon>
        <taxon>Gunneridae</taxon>
        <taxon>Pentapetalae</taxon>
        <taxon>rosids</taxon>
        <taxon>Vitales</taxon>
        <taxon>Vitaceae</taxon>
        <taxon>Viteae</taxon>
        <taxon>Vitis</taxon>
    </lineage>
</organism>
<gene>
    <name evidence="1" type="ordered locus">VIT_03s0063g00660</name>
</gene>
<evidence type="ECO:0000313" key="1">
    <source>
        <dbReference type="EMBL" id="CCB56880.1"/>
    </source>
</evidence>
<dbReference type="PaxDb" id="29760-VIT_03s0063g00660.t01"/>
<proteinExistence type="predicted"/>
<reference evidence="2" key="1">
    <citation type="journal article" date="2007" name="Nature">
        <title>The grapevine genome sequence suggests ancestral hexaploidization in major angiosperm phyla.</title>
        <authorList>
            <consortium name="The French-Italian Public Consortium for Grapevine Genome Characterization."/>
            <person name="Jaillon O."/>
            <person name="Aury J.-M."/>
            <person name="Noel B."/>
            <person name="Policriti A."/>
            <person name="Clepet C."/>
            <person name="Casagrande A."/>
            <person name="Choisne N."/>
            <person name="Aubourg S."/>
            <person name="Vitulo N."/>
            <person name="Jubin C."/>
            <person name="Vezzi A."/>
            <person name="Legeai F."/>
            <person name="Hugueney P."/>
            <person name="Dasilva C."/>
            <person name="Horner D."/>
            <person name="Mica E."/>
            <person name="Jublot D."/>
            <person name="Poulain J."/>
            <person name="Bruyere C."/>
            <person name="Billault A."/>
            <person name="Segurens B."/>
            <person name="Gouyvenoux M."/>
            <person name="Ugarte E."/>
            <person name="Cattonaro F."/>
            <person name="Anthouard V."/>
            <person name="Vico V."/>
            <person name="Del Fabbro C."/>
            <person name="Alaux M."/>
            <person name="Di Gaspero G."/>
            <person name="Dumas V."/>
            <person name="Felice N."/>
            <person name="Paillard S."/>
            <person name="Juman I."/>
            <person name="Moroldo M."/>
            <person name="Scalabrin S."/>
            <person name="Canaguier A."/>
            <person name="Le Clainche I."/>
            <person name="Malacrida G."/>
            <person name="Durand E."/>
            <person name="Pesole G."/>
            <person name="Laucou V."/>
            <person name="Chatelet P."/>
            <person name="Merdinoglu D."/>
            <person name="Delledonne M."/>
            <person name="Pezzotti M."/>
            <person name="Lecharny A."/>
            <person name="Scarpelli C."/>
            <person name="Artiguenave F."/>
            <person name="Pe M.E."/>
            <person name="Valle G."/>
            <person name="Morgante M."/>
            <person name="Caboche M."/>
            <person name="Adam-Blondon A.-F."/>
            <person name="Weissenbach J."/>
            <person name="Quetier F."/>
            <person name="Wincker P."/>
        </authorList>
    </citation>
    <scope>NUCLEOTIDE SEQUENCE [LARGE SCALE GENOMIC DNA]</scope>
    <source>
        <strain evidence="2">cv. Pinot noir / PN40024</strain>
    </source>
</reference>
<accession>F6HQC3</accession>